<organism evidence="1 2">
    <name type="scientific">Thermomonospora umbrina</name>
    <dbReference type="NCBI Taxonomy" id="111806"/>
    <lineage>
        <taxon>Bacteria</taxon>
        <taxon>Bacillati</taxon>
        <taxon>Actinomycetota</taxon>
        <taxon>Actinomycetes</taxon>
        <taxon>Streptosporangiales</taxon>
        <taxon>Thermomonosporaceae</taxon>
        <taxon>Thermomonospora</taxon>
    </lineage>
</organism>
<protein>
    <submittedName>
        <fullName evidence="1">Uncharacterized protein</fullName>
    </submittedName>
</protein>
<dbReference type="Proteomes" id="UP000256661">
    <property type="component" value="Unassembled WGS sequence"/>
</dbReference>
<dbReference type="AlphaFoldDB" id="A0A3D9SL97"/>
<proteinExistence type="predicted"/>
<sequence>MAVNAVEWSDHRKSLTVFLLSFGDLSRPLDGMTLTMIG</sequence>
<keyword evidence="2" id="KW-1185">Reference proteome</keyword>
<name>A0A3D9SL97_9ACTN</name>
<accession>A0A3D9SL97</accession>
<evidence type="ECO:0000313" key="1">
    <source>
        <dbReference type="EMBL" id="REE96628.1"/>
    </source>
</evidence>
<evidence type="ECO:0000313" key="2">
    <source>
        <dbReference type="Proteomes" id="UP000256661"/>
    </source>
</evidence>
<comment type="caution">
    <text evidence="1">The sequence shown here is derived from an EMBL/GenBank/DDBJ whole genome shotgun (WGS) entry which is preliminary data.</text>
</comment>
<dbReference type="EMBL" id="QTTT01000001">
    <property type="protein sequence ID" value="REE96628.1"/>
    <property type="molecule type" value="Genomic_DNA"/>
</dbReference>
<reference evidence="1 2" key="1">
    <citation type="submission" date="2018-08" db="EMBL/GenBank/DDBJ databases">
        <title>Sequencing the genomes of 1000 actinobacteria strains.</title>
        <authorList>
            <person name="Klenk H.-P."/>
        </authorList>
    </citation>
    <scope>NUCLEOTIDE SEQUENCE [LARGE SCALE GENOMIC DNA]</scope>
    <source>
        <strain evidence="1 2">DSM 43927</strain>
    </source>
</reference>
<gene>
    <name evidence="1" type="ORF">DFJ69_2067</name>
</gene>